<keyword evidence="5" id="KW-1185">Reference proteome</keyword>
<proteinExistence type="predicted"/>
<dbReference type="InterPro" id="IPR006121">
    <property type="entry name" value="HMA_dom"/>
</dbReference>
<name>A0A517S9E7_9PLAN</name>
<dbReference type="PROSITE" id="PS01047">
    <property type="entry name" value="HMA_1"/>
    <property type="match status" value="1"/>
</dbReference>
<organism evidence="4 5">
    <name type="scientific">Caulifigura coniformis</name>
    <dbReference type="NCBI Taxonomy" id="2527983"/>
    <lineage>
        <taxon>Bacteria</taxon>
        <taxon>Pseudomonadati</taxon>
        <taxon>Planctomycetota</taxon>
        <taxon>Planctomycetia</taxon>
        <taxon>Planctomycetales</taxon>
        <taxon>Planctomycetaceae</taxon>
        <taxon>Caulifigura</taxon>
    </lineage>
</organism>
<keyword evidence="1" id="KW-0479">Metal-binding</keyword>
<dbReference type="KEGG" id="ccos:Pan44_07690"/>
<feature type="signal peptide" evidence="2">
    <location>
        <begin position="1"/>
        <end position="20"/>
    </location>
</feature>
<evidence type="ECO:0000313" key="5">
    <source>
        <dbReference type="Proteomes" id="UP000315700"/>
    </source>
</evidence>
<evidence type="ECO:0000256" key="2">
    <source>
        <dbReference type="SAM" id="SignalP"/>
    </source>
</evidence>
<dbReference type="RefSeq" id="WP_145027379.1">
    <property type="nucleotide sequence ID" value="NZ_CP036271.1"/>
</dbReference>
<dbReference type="Pfam" id="PF00403">
    <property type="entry name" value="HMA"/>
    <property type="match status" value="1"/>
</dbReference>
<feature type="chain" id="PRO_5021927168" evidence="2">
    <location>
        <begin position="21"/>
        <end position="108"/>
    </location>
</feature>
<dbReference type="SUPFAM" id="SSF55008">
    <property type="entry name" value="HMA, heavy metal-associated domain"/>
    <property type="match status" value="1"/>
</dbReference>
<evidence type="ECO:0000256" key="1">
    <source>
        <dbReference type="ARBA" id="ARBA00022723"/>
    </source>
</evidence>
<keyword evidence="2" id="KW-0732">Signal</keyword>
<dbReference type="PROSITE" id="PS50846">
    <property type="entry name" value="HMA_2"/>
    <property type="match status" value="1"/>
</dbReference>
<dbReference type="GO" id="GO:0046872">
    <property type="term" value="F:metal ion binding"/>
    <property type="evidence" value="ECO:0007669"/>
    <property type="project" value="UniProtKB-KW"/>
</dbReference>
<dbReference type="InterPro" id="IPR036163">
    <property type="entry name" value="HMA_dom_sf"/>
</dbReference>
<dbReference type="AlphaFoldDB" id="A0A517S9E7"/>
<dbReference type="InParanoid" id="A0A517S9E7"/>
<evidence type="ECO:0000259" key="3">
    <source>
        <dbReference type="PROSITE" id="PS50846"/>
    </source>
</evidence>
<accession>A0A517S9E7</accession>
<dbReference type="EMBL" id="CP036271">
    <property type="protein sequence ID" value="QDT52757.1"/>
    <property type="molecule type" value="Genomic_DNA"/>
</dbReference>
<evidence type="ECO:0000313" key="4">
    <source>
        <dbReference type="EMBL" id="QDT52757.1"/>
    </source>
</evidence>
<dbReference type="InterPro" id="IPR017969">
    <property type="entry name" value="Heavy-metal-associated_CS"/>
</dbReference>
<reference evidence="4 5" key="1">
    <citation type="submission" date="2019-02" db="EMBL/GenBank/DDBJ databases">
        <title>Deep-cultivation of Planctomycetes and their phenomic and genomic characterization uncovers novel biology.</title>
        <authorList>
            <person name="Wiegand S."/>
            <person name="Jogler M."/>
            <person name="Boedeker C."/>
            <person name="Pinto D."/>
            <person name="Vollmers J."/>
            <person name="Rivas-Marin E."/>
            <person name="Kohn T."/>
            <person name="Peeters S.H."/>
            <person name="Heuer A."/>
            <person name="Rast P."/>
            <person name="Oberbeckmann S."/>
            <person name="Bunk B."/>
            <person name="Jeske O."/>
            <person name="Meyerdierks A."/>
            <person name="Storesund J.E."/>
            <person name="Kallscheuer N."/>
            <person name="Luecker S."/>
            <person name="Lage O.M."/>
            <person name="Pohl T."/>
            <person name="Merkel B.J."/>
            <person name="Hornburger P."/>
            <person name="Mueller R.-W."/>
            <person name="Bruemmer F."/>
            <person name="Labrenz M."/>
            <person name="Spormann A.M."/>
            <person name="Op den Camp H."/>
            <person name="Overmann J."/>
            <person name="Amann R."/>
            <person name="Jetten M.S.M."/>
            <person name="Mascher T."/>
            <person name="Medema M.H."/>
            <person name="Devos D.P."/>
            <person name="Kaster A.-K."/>
            <person name="Ovreas L."/>
            <person name="Rohde M."/>
            <person name="Galperin M.Y."/>
            <person name="Jogler C."/>
        </authorList>
    </citation>
    <scope>NUCLEOTIDE SEQUENCE [LARGE SCALE GENOMIC DNA]</scope>
    <source>
        <strain evidence="4 5">Pan44</strain>
    </source>
</reference>
<gene>
    <name evidence="4" type="ORF">Pan44_07690</name>
</gene>
<sequence length="108" mass="11080" precursor="true">MRTLLMVLGGVIAATGLLPAADAPVENTTITVEGMHCAGCAKNLSTKLKAVKCVKGAEVDLATKTAKITPADKEKVSPKALWETVVKAGYKPTKLVGPSGTFTETPGA</sequence>
<dbReference type="OrthoDB" id="279025at2"/>
<dbReference type="Gene3D" id="3.30.70.100">
    <property type="match status" value="1"/>
</dbReference>
<protein>
    <submittedName>
        <fullName evidence="4">Copper exporting ATPase</fullName>
    </submittedName>
</protein>
<dbReference type="Proteomes" id="UP000315700">
    <property type="component" value="Chromosome"/>
</dbReference>
<feature type="domain" description="HMA" evidence="3">
    <location>
        <begin position="26"/>
        <end position="93"/>
    </location>
</feature>
<dbReference type="CDD" id="cd00371">
    <property type="entry name" value="HMA"/>
    <property type="match status" value="1"/>
</dbReference>